<evidence type="ECO:0000256" key="7">
    <source>
        <dbReference type="ARBA" id="ARBA00023170"/>
    </source>
</evidence>
<evidence type="ECO:0000256" key="8">
    <source>
        <dbReference type="ARBA" id="ARBA00023180"/>
    </source>
</evidence>
<keyword evidence="6 9" id="KW-1015">Disulfide bond</keyword>
<sequence>MYEDCITFSDTCPDDKFQCKGGWCVDIDNLCNGWNDCGDKSDEENCTELCPAQYQCASGVFSGGNTPAKCIPLYEKCDKFVDCSGGDDEENCDYDTCPDDKFQCKGGWCVDIDNLCNGWNDCGDKSDEENCTELCPAQYQCASGVFLDGNTPAKCIPLYEKCDKFVDCSGGDDEQNCDY</sequence>
<feature type="disulfide bond" evidence="9">
    <location>
        <begin position="12"/>
        <end position="24"/>
    </location>
</feature>
<feature type="disulfide bond" evidence="9">
    <location>
        <begin position="77"/>
        <end position="92"/>
    </location>
</feature>
<comment type="caution">
    <text evidence="9">Lacks conserved residue(s) required for the propagation of feature annotation.</text>
</comment>
<dbReference type="GeneID" id="102802707"/>
<dbReference type="PROSITE" id="PS50068">
    <property type="entry name" value="LDLRA_2"/>
    <property type="match status" value="4"/>
</dbReference>
<dbReference type="SUPFAM" id="SSF57424">
    <property type="entry name" value="LDL receptor-like module"/>
    <property type="match status" value="4"/>
</dbReference>
<keyword evidence="5" id="KW-0472">Membrane</keyword>
<dbReference type="InterPro" id="IPR036055">
    <property type="entry name" value="LDL_receptor-like_sf"/>
</dbReference>
<keyword evidence="3" id="KW-0677">Repeat</keyword>
<dbReference type="InterPro" id="IPR023415">
    <property type="entry name" value="LDLR_class-A_CS"/>
</dbReference>
<organism evidence="10 11">
    <name type="scientific">Saccoglossus kowalevskii</name>
    <name type="common">Acorn worm</name>
    <dbReference type="NCBI Taxonomy" id="10224"/>
    <lineage>
        <taxon>Eukaryota</taxon>
        <taxon>Metazoa</taxon>
        <taxon>Hemichordata</taxon>
        <taxon>Enteropneusta</taxon>
        <taxon>Harrimaniidae</taxon>
        <taxon>Saccoglossus</taxon>
    </lineage>
</organism>
<evidence type="ECO:0000313" key="10">
    <source>
        <dbReference type="Proteomes" id="UP000694865"/>
    </source>
</evidence>
<dbReference type="InterPro" id="IPR051221">
    <property type="entry name" value="LDLR-related"/>
</dbReference>
<comment type="subcellular location">
    <subcellularLocation>
        <location evidence="1">Membrane</location>
        <topology evidence="1">Single-pass membrane protein</topology>
    </subcellularLocation>
</comment>
<evidence type="ECO:0000256" key="1">
    <source>
        <dbReference type="ARBA" id="ARBA00004167"/>
    </source>
</evidence>
<proteinExistence type="predicted"/>
<protein>
    <submittedName>
        <fullName evidence="11">Prolow-density lipoprotein receptor-related protein 1-like</fullName>
    </submittedName>
</protein>
<evidence type="ECO:0000256" key="5">
    <source>
        <dbReference type="ARBA" id="ARBA00023136"/>
    </source>
</evidence>
<dbReference type="RefSeq" id="XP_006825698.1">
    <property type="nucleotide sequence ID" value="XM_006825635.1"/>
</dbReference>
<evidence type="ECO:0000256" key="4">
    <source>
        <dbReference type="ARBA" id="ARBA00022989"/>
    </source>
</evidence>
<feature type="disulfide bond" evidence="9">
    <location>
        <begin position="116"/>
        <end position="131"/>
    </location>
</feature>
<feature type="disulfide bond" evidence="9">
    <location>
        <begin position="97"/>
        <end position="109"/>
    </location>
</feature>
<evidence type="ECO:0000313" key="11">
    <source>
        <dbReference type="RefSeq" id="XP_006825698.1"/>
    </source>
</evidence>
<reference evidence="11" key="1">
    <citation type="submission" date="2025-08" db="UniProtKB">
        <authorList>
            <consortium name="RefSeq"/>
        </authorList>
    </citation>
    <scope>IDENTIFICATION</scope>
    <source>
        <tissue evidence="11">Testes</tissue>
    </source>
</reference>
<name>A0ABM0N0A7_SACKO</name>
<dbReference type="SMART" id="SM00192">
    <property type="entry name" value="LDLa"/>
    <property type="match status" value="4"/>
</dbReference>
<feature type="disulfide bond" evidence="9">
    <location>
        <begin position="162"/>
        <end position="177"/>
    </location>
</feature>
<evidence type="ECO:0000256" key="2">
    <source>
        <dbReference type="ARBA" id="ARBA00022692"/>
    </source>
</evidence>
<dbReference type="PANTHER" id="PTHR22722">
    <property type="entry name" value="LOW-DENSITY LIPOPROTEIN RECEPTOR-RELATED PROTEIN 2-RELATED"/>
    <property type="match status" value="1"/>
</dbReference>
<keyword evidence="2" id="KW-0812">Transmembrane</keyword>
<feature type="disulfide bond" evidence="9">
    <location>
        <begin position="19"/>
        <end position="37"/>
    </location>
</feature>
<accession>A0ABM0N0A7</accession>
<evidence type="ECO:0000256" key="3">
    <source>
        <dbReference type="ARBA" id="ARBA00022737"/>
    </source>
</evidence>
<keyword evidence="4" id="KW-1133">Transmembrane helix</keyword>
<feature type="non-terminal residue" evidence="11">
    <location>
        <position position="179"/>
    </location>
</feature>
<dbReference type="Pfam" id="PF00057">
    <property type="entry name" value="Ldl_recept_a"/>
    <property type="match status" value="2"/>
</dbReference>
<dbReference type="CDD" id="cd00112">
    <property type="entry name" value="LDLa"/>
    <property type="match status" value="2"/>
</dbReference>
<evidence type="ECO:0000256" key="9">
    <source>
        <dbReference type="PROSITE-ProRule" id="PRU00124"/>
    </source>
</evidence>
<feature type="disulfide bond" evidence="9">
    <location>
        <begin position="104"/>
        <end position="122"/>
    </location>
</feature>
<keyword evidence="7" id="KW-0675">Receptor</keyword>
<evidence type="ECO:0000256" key="6">
    <source>
        <dbReference type="ARBA" id="ARBA00023157"/>
    </source>
</evidence>
<dbReference type="PROSITE" id="PS01209">
    <property type="entry name" value="LDLRA_1"/>
    <property type="match status" value="2"/>
</dbReference>
<keyword evidence="8" id="KW-0325">Glycoprotein</keyword>
<feature type="disulfide bond" evidence="9">
    <location>
        <begin position="31"/>
        <end position="46"/>
    </location>
</feature>
<keyword evidence="10" id="KW-1185">Reference proteome</keyword>
<dbReference type="Proteomes" id="UP000694865">
    <property type="component" value="Unplaced"/>
</dbReference>
<dbReference type="InterPro" id="IPR002172">
    <property type="entry name" value="LDrepeatLR_classA_rpt"/>
</dbReference>
<dbReference type="PRINTS" id="PR00261">
    <property type="entry name" value="LDLRECEPTOR"/>
</dbReference>
<gene>
    <name evidence="11" type="primary">LOC102802707</name>
</gene>
<dbReference type="Gene3D" id="4.10.400.10">
    <property type="entry name" value="Low-density Lipoprotein Receptor"/>
    <property type="match status" value="4"/>
</dbReference>